<gene>
    <name evidence="1" type="primary">ABSGL_09038.1 scaffold 10666</name>
</gene>
<keyword evidence="2" id="KW-1185">Reference proteome</keyword>
<proteinExistence type="predicted"/>
<dbReference type="InParanoid" id="A0A163L0Q8"/>
<accession>A0A163L0Q8</accession>
<evidence type="ECO:0000313" key="1">
    <source>
        <dbReference type="EMBL" id="SAM03220.1"/>
    </source>
</evidence>
<reference evidence="1" key="1">
    <citation type="submission" date="2016-04" db="EMBL/GenBank/DDBJ databases">
        <authorList>
            <person name="Evans L.H."/>
            <person name="Alamgir A."/>
            <person name="Owens N."/>
            <person name="Weber N.D."/>
            <person name="Virtaneva K."/>
            <person name="Barbian K."/>
            <person name="Babar A."/>
            <person name="Rosenke K."/>
        </authorList>
    </citation>
    <scope>NUCLEOTIDE SEQUENCE [LARGE SCALE GENOMIC DNA]</scope>
    <source>
        <strain evidence="1">CBS 101.48</strain>
    </source>
</reference>
<dbReference type="STRING" id="4829.A0A163L0Q8"/>
<organism evidence="1">
    <name type="scientific">Absidia glauca</name>
    <name type="common">Pin mould</name>
    <dbReference type="NCBI Taxonomy" id="4829"/>
    <lineage>
        <taxon>Eukaryota</taxon>
        <taxon>Fungi</taxon>
        <taxon>Fungi incertae sedis</taxon>
        <taxon>Mucoromycota</taxon>
        <taxon>Mucoromycotina</taxon>
        <taxon>Mucoromycetes</taxon>
        <taxon>Mucorales</taxon>
        <taxon>Cunninghamellaceae</taxon>
        <taxon>Absidia</taxon>
    </lineage>
</organism>
<evidence type="ECO:0000313" key="2">
    <source>
        <dbReference type="Proteomes" id="UP000078561"/>
    </source>
</evidence>
<protein>
    <recommendedName>
        <fullName evidence="3">Transposase Tc1-like domain-containing protein</fullName>
    </recommendedName>
</protein>
<dbReference type="AlphaFoldDB" id="A0A163L0Q8"/>
<sequence length="129" mass="14211">MKYPFFQSQTPTMSVYTCCQKAYIRGCRRGGMSVSEIAKGMDGSESGIYRILRAQNEDSSSESAKPKAAVVLAAKRNRRTTLGELTNSSGLNVGQAVIRRTLHEAGMNCRICGITEPNRRIMHYSNTAN</sequence>
<dbReference type="EMBL" id="LT554066">
    <property type="protein sequence ID" value="SAM03220.1"/>
    <property type="molecule type" value="Genomic_DNA"/>
</dbReference>
<dbReference type="OrthoDB" id="2393464at2759"/>
<name>A0A163L0Q8_ABSGL</name>
<dbReference type="Proteomes" id="UP000078561">
    <property type="component" value="Unassembled WGS sequence"/>
</dbReference>
<evidence type="ECO:0008006" key="3">
    <source>
        <dbReference type="Google" id="ProtNLM"/>
    </source>
</evidence>